<gene>
    <name evidence="1" type="ORF">AVEN_205825_1</name>
</gene>
<organism evidence="1 2">
    <name type="scientific">Araneus ventricosus</name>
    <name type="common">Orbweaver spider</name>
    <name type="synonym">Epeira ventricosa</name>
    <dbReference type="NCBI Taxonomy" id="182803"/>
    <lineage>
        <taxon>Eukaryota</taxon>
        <taxon>Metazoa</taxon>
        <taxon>Ecdysozoa</taxon>
        <taxon>Arthropoda</taxon>
        <taxon>Chelicerata</taxon>
        <taxon>Arachnida</taxon>
        <taxon>Araneae</taxon>
        <taxon>Araneomorphae</taxon>
        <taxon>Entelegynae</taxon>
        <taxon>Araneoidea</taxon>
        <taxon>Araneidae</taxon>
        <taxon>Araneus</taxon>
    </lineage>
</organism>
<sequence length="139" mass="15356">MGKRKPDLIAKKESRILVIDAQVVGESVDLRKANTRKISYYRDNHELDDCIQKHGTSDINYCSATLNLRGVWSERSASDLGGQVQGTQPLGPPSDQHQSACWHLRPVYNVYQVNCPCHGTLLLETLPSPLSSNAVLSPS</sequence>
<comment type="caution">
    <text evidence="1">The sequence shown here is derived from an EMBL/GenBank/DDBJ whole genome shotgun (WGS) entry which is preliminary data.</text>
</comment>
<name>A0A4Y2E435_ARAVE</name>
<dbReference type="Proteomes" id="UP000499080">
    <property type="component" value="Unassembled WGS sequence"/>
</dbReference>
<evidence type="ECO:0000313" key="2">
    <source>
        <dbReference type="Proteomes" id="UP000499080"/>
    </source>
</evidence>
<dbReference type="EMBL" id="BGPR01091585">
    <property type="protein sequence ID" value="GBM23943.1"/>
    <property type="molecule type" value="Genomic_DNA"/>
</dbReference>
<keyword evidence="2" id="KW-1185">Reference proteome</keyword>
<accession>A0A4Y2E435</accession>
<protein>
    <submittedName>
        <fullName evidence="1">Uncharacterized protein</fullName>
    </submittedName>
</protein>
<dbReference type="OrthoDB" id="8197512at2759"/>
<evidence type="ECO:0000313" key="1">
    <source>
        <dbReference type="EMBL" id="GBM23943.1"/>
    </source>
</evidence>
<proteinExistence type="predicted"/>
<reference evidence="1 2" key="1">
    <citation type="journal article" date="2019" name="Sci. Rep.">
        <title>Orb-weaving spider Araneus ventricosus genome elucidates the spidroin gene catalogue.</title>
        <authorList>
            <person name="Kono N."/>
            <person name="Nakamura H."/>
            <person name="Ohtoshi R."/>
            <person name="Moran D.A.P."/>
            <person name="Shinohara A."/>
            <person name="Yoshida Y."/>
            <person name="Fujiwara M."/>
            <person name="Mori M."/>
            <person name="Tomita M."/>
            <person name="Arakawa K."/>
        </authorList>
    </citation>
    <scope>NUCLEOTIDE SEQUENCE [LARGE SCALE GENOMIC DNA]</scope>
</reference>
<dbReference type="AlphaFoldDB" id="A0A4Y2E435"/>